<evidence type="ECO:0000313" key="1">
    <source>
        <dbReference type="EMBL" id="KTF06464.1"/>
    </source>
</evidence>
<accession>A0A1B6NSL1</accession>
<reference evidence="1" key="1">
    <citation type="submission" date="2013-11" db="EMBL/GenBank/DDBJ databases">
        <title>Microbial diversity, functional groups and degradation webs in Northern and Southern Mediterranean and Red Sea marine crude oil polluted sites.</title>
        <authorList>
            <person name="Daffonchio D."/>
            <person name="Mapelli F."/>
            <person name="Ferrer M."/>
            <person name="Richter M."/>
            <person name="Cherif A."/>
            <person name="Malkawi H.I."/>
            <person name="Yakimov M.M."/>
            <person name="Abdel-Fattah Y.R."/>
            <person name="Blaghen M."/>
            <person name="Golyshin P.N."/>
            <person name="Kalogerakis N."/>
            <person name="Boon N."/>
            <person name="Magagnini M."/>
            <person name="Fava F."/>
        </authorList>
    </citation>
    <scope>NUCLEOTIDE SEQUENCE</scope>
</reference>
<proteinExistence type="predicted"/>
<dbReference type="EMBL" id="AYSL01001132">
    <property type="protein sequence ID" value="KTF06464.1"/>
    <property type="molecule type" value="Genomic_DNA"/>
</dbReference>
<organism evidence="1">
    <name type="scientific">marine sediment metagenome</name>
    <dbReference type="NCBI Taxonomy" id="412755"/>
    <lineage>
        <taxon>unclassified sequences</taxon>
        <taxon>metagenomes</taxon>
        <taxon>ecological metagenomes</taxon>
    </lineage>
</organism>
<protein>
    <submittedName>
        <fullName evidence="1">Uncharacterized protein</fullName>
    </submittedName>
</protein>
<sequence>MKRQKRVLSLLFIVGLMLKLPHTALQISLRHLHYRRFVLCLEQF</sequence>
<comment type="caution">
    <text evidence="1">The sequence shown here is derived from an EMBL/GenBank/DDBJ whole genome shotgun (WGS) entry which is preliminary data.</text>
</comment>
<dbReference type="AlphaFoldDB" id="A0A1B6NSL1"/>
<name>A0A1B6NSL1_9ZZZZ</name>
<gene>
    <name evidence="1" type="ORF">MGSAQ_002040</name>
</gene>